<comment type="caution">
    <text evidence="1">The sequence shown here is derived from an EMBL/GenBank/DDBJ whole genome shotgun (WGS) entry which is preliminary data.</text>
</comment>
<dbReference type="Proteomes" id="UP000298663">
    <property type="component" value="Unassembled WGS sequence"/>
</dbReference>
<organism evidence="1 2">
    <name type="scientific">Steinernema carpocapsae</name>
    <name type="common">Entomopathogenic nematode</name>
    <dbReference type="NCBI Taxonomy" id="34508"/>
    <lineage>
        <taxon>Eukaryota</taxon>
        <taxon>Metazoa</taxon>
        <taxon>Ecdysozoa</taxon>
        <taxon>Nematoda</taxon>
        <taxon>Chromadorea</taxon>
        <taxon>Rhabditida</taxon>
        <taxon>Tylenchina</taxon>
        <taxon>Panagrolaimomorpha</taxon>
        <taxon>Strongyloidoidea</taxon>
        <taxon>Steinernematidae</taxon>
        <taxon>Steinernema</taxon>
    </lineage>
</organism>
<keyword evidence="2" id="KW-1185">Reference proteome</keyword>
<gene>
    <name evidence="1" type="ORF">L596_009284</name>
</gene>
<dbReference type="AlphaFoldDB" id="A0A4U5PFB4"/>
<evidence type="ECO:0000313" key="2">
    <source>
        <dbReference type="Proteomes" id="UP000298663"/>
    </source>
</evidence>
<sequence length="239" mass="26960">MATTSTGELWNNSTERTALITASESFISDISGTTFRKSIFQELRSTIEEVSQKLNGLTMKKLVFNGGLSGPLGSKFVEEFKFLWQIPAEAITIVNTSALGTTLGLLPIKKTNSTWWPIWLNHPGAQNLYFRNVWVGDEDLKRYQASGYHVNVKNVKCDYFKPIELTLRHPRTDAILTAEACRPWYPSDEDAPDLIQELPELRSTLPVPTFLGPRSRKSSRRLTDAKRRTFSTILKCCGS</sequence>
<proteinExistence type="predicted"/>
<reference evidence="1 2" key="2">
    <citation type="journal article" date="2019" name="G3 (Bethesda)">
        <title>Hybrid Assembly of the Genome of the Entomopathogenic Nematode Steinernema carpocapsae Identifies the X-Chromosome.</title>
        <authorList>
            <person name="Serra L."/>
            <person name="Macchietto M."/>
            <person name="Macias-Munoz A."/>
            <person name="McGill C.J."/>
            <person name="Rodriguez I.M."/>
            <person name="Rodriguez B."/>
            <person name="Murad R."/>
            <person name="Mortazavi A."/>
        </authorList>
    </citation>
    <scope>NUCLEOTIDE SEQUENCE [LARGE SCALE GENOMIC DNA]</scope>
    <source>
        <strain evidence="1 2">ALL</strain>
    </source>
</reference>
<dbReference type="EMBL" id="AZBU02000002">
    <property type="protein sequence ID" value="TKR95066.1"/>
    <property type="molecule type" value="Genomic_DNA"/>
</dbReference>
<reference evidence="1 2" key="1">
    <citation type="journal article" date="2015" name="Genome Biol.">
        <title>Comparative genomics of Steinernema reveals deeply conserved gene regulatory networks.</title>
        <authorList>
            <person name="Dillman A.R."/>
            <person name="Macchietto M."/>
            <person name="Porter C.F."/>
            <person name="Rogers A."/>
            <person name="Williams B."/>
            <person name="Antoshechkin I."/>
            <person name="Lee M.M."/>
            <person name="Goodwin Z."/>
            <person name="Lu X."/>
            <person name="Lewis E.E."/>
            <person name="Goodrich-Blair H."/>
            <person name="Stock S.P."/>
            <person name="Adams B.J."/>
            <person name="Sternberg P.W."/>
            <person name="Mortazavi A."/>
        </authorList>
    </citation>
    <scope>NUCLEOTIDE SEQUENCE [LARGE SCALE GENOMIC DNA]</scope>
    <source>
        <strain evidence="1 2">ALL</strain>
    </source>
</reference>
<accession>A0A4U5PFB4</accession>
<protein>
    <submittedName>
        <fullName evidence="1">Uncharacterized protein</fullName>
    </submittedName>
</protein>
<evidence type="ECO:0000313" key="1">
    <source>
        <dbReference type="EMBL" id="TKR95066.1"/>
    </source>
</evidence>
<name>A0A4U5PFB4_STECR</name>